<reference evidence="2" key="2">
    <citation type="submission" date="2023-05" db="EMBL/GenBank/DDBJ databases">
        <authorList>
            <person name="Schelkunov M.I."/>
        </authorList>
    </citation>
    <scope>NUCLEOTIDE SEQUENCE</scope>
    <source>
        <strain evidence="2">Hsosn_3</strain>
        <tissue evidence="2">Leaf</tissue>
    </source>
</reference>
<dbReference type="AlphaFoldDB" id="A0AAD8GSM1"/>
<comment type="caution">
    <text evidence="2">The sequence shown here is derived from an EMBL/GenBank/DDBJ whole genome shotgun (WGS) entry which is preliminary data.</text>
</comment>
<feature type="region of interest" description="Disordered" evidence="1">
    <location>
        <begin position="1"/>
        <end position="36"/>
    </location>
</feature>
<protein>
    <submittedName>
        <fullName evidence="2">Uncharacterized protein</fullName>
    </submittedName>
</protein>
<feature type="compositionally biased region" description="Basic and acidic residues" evidence="1">
    <location>
        <begin position="92"/>
        <end position="127"/>
    </location>
</feature>
<evidence type="ECO:0000313" key="2">
    <source>
        <dbReference type="EMBL" id="KAK1353321.1"/>
    </source>
</evidence>
<dbReference type="Proteomes" id="UP001237642">
    <property type="component" value="Unassembled WGS sequence"/>
</dbReference>
<organism evidence="2 3">
    <name type="scientific">Heracleum sosnowskyi</name>
    <dbReference type="NCBI Taxonomy" id="360622"/>
    <lineage>
        <taxon>Eukaryota</taxon>
        <taxon>Viridiplantae</taxon>
        <taxon>Streptophyta</taxon>
        <taxon>Embryophyta</taxon>
        <taxon>Tracheophyta</taxon>
        <taxon>Spermatophyta</taxon>
        <taxon>Magnoliopsida</taxon>
        <taxon>eudicotyledons</taxon>
        <taxon>Gunneridae</taxon>
        <taxon>Pentapetalae</taxon>
        <taxon>asterids</taxon>
        <taxon>campanulids</taxon>
        <taxon>Apiales</taxon>
        <taxon>Apiaceae</taxon>
        <taxon>Apioideae</taxon>
        <taxon>apioid superclade</taxon>
        <taxon>Tordylieae</taxon>
        <taxon>Tordyliinae</taxon>
        <taxon>Heracleum</taxon>
    </lineage>
</organism>
<evidence type="ECO:0000256" key="1">
    <source>
        <dbReference type="SAM" id="MobiDB-lite"/>
    </source>
</evidence>
<name>A0AAD8GSM1_9APIA</name>
<accession>A0AAD8GSM1</accession>
<feature type="compositionally biased region" description="Basic and acidic residues" evidence="1">
    <location>
        <begin position="1"/>
        <end position="11"/>
    </location>
</feature>
<gene>
    <name evidence="2" type="ORF">POM88_052456</name>
</gene>
<feature type="compositionally biased region" description="Basic and acidic residues" evidence="1">
    <location>
        <begin position="181"/>
        <end position="191"/>
    </location>
</feature>
<dbReference type="EMBL" id="JAUIZM010000013">
    <property type="protein sequence ID" value="KAK1353321.1"/>
    <property type="molecule type" value="Genomic_DNA"/>
</dbReference>
<proteinExistence type="predicted"/>
<feature type="compositionally biased region" description="Acidic residues" evidence="1">
    <location>
        <begin position="156"/>
        <end position="180"/>
    </location>
</feature>
<reference evidence="2" key="1">
    <citation type="submission" date="2023-02" db="EMBL/GenBank/DDBJ databases">
        <title>Genome of toxic invasive species Heracleum sosnowskyi carries increased number of genes despite the absence of recent whole-genome duplications.</title>
        <authorList>
            <person name="Schelkunov M."/>
            <person name="Shtratnikova V."/>
            <person name="Makarenko M."/>
            <person name="Klepikova A."/>
            <person name="Omelchenko D."/>
            <person name="Novikova G."/>
            <person name="Obukhova E."/>
            <person name="Bogdanov V."/>
            <person name="Penin A."/>
            <person name="Logacheva M."/>
        </authorList>
    </citation>
    <scope>NUCLEOTIDE SEQUENCE</scope>
    <source>
        <strain evidence="2">Hsosn_3</strain>
        <tissue evidence="2">Leaf</tissue>
    </source>
</reference>
<sequence length="287" mass="32598">MEKAVHNRPVSEEDEAFSSSKIPRLEASPSSGDIEKDTEYKLPLYLSEFALWVFNSKKNADYEKVNVVKTMKSLDVIEVNFVRMEPSGFDYNGEHESEEKVSESKEEGLEEKVTAESDEKDTGEKLAVRKTVGGKGPKQHPKYSEEIDVSESKEEGSEEDISEDSEEEFSEESDEEDNEEMPSKSDEKDTVTYDQKFGQRNIVSRKTVGGKAPRVQMVFSGRWTYYDPPIKNISNASLIYLVNLCQLAICVYNMKEVTNYDNVKVLKTMQSPCAARIPTLQLSDYSR</sequence>
<evidence type="ECO:0000313" key="3">
    <source>
        <dbReference type="Proteomes" id="UP001237642"/>
    </source>
</evidence>
<feature type="compositionally biased region" description="Basic and acidic residues" evidence="1">
    <location>
        <begin position="142"/>
        <end position="155"/>
    </location>
</feature>
<keyword evidence="3" id="KW-1185">Reference proteome</keyword>
<feature type="region of interest" description="Disordered" evidence="1">
    <location>
        <begin position="87"/>
        <end position="196"/>
    </location>
</feature>